<reference evidence="1 2" key="1">
    <citation type="journal article" date="2015" name="BMC Genomics">
        <title>Insights from the genome of Ophiocordyceps polyrhachis-furcata to pathogenicity and host specificity in insect fungi.</title>
        <authorList>
            <person name="Wichadakul D."/>
            <person name="Kobmoo N."/>
            <person name="Ingsriswang S."/>
            <person name="Tangphatsornruang S."/>
            <person name="Chantasingh D."/>
            <person name="Luangsa-ard J.J."/>
            <person name="Eurwilaichitr L."/>
        </authorList>
    </citation>
    <scope>NUCLEOTIDE SEQUENCE [LARGE SCALE GENOMIC DNA]</scope>
    <source>
        <strain evidence="1 2">BCC 54312</strain>
    </source>
</reference>
<feature type="non-terminal residue" evidence="1">
    <location>
        <position position="1"/>
    </location>
</feature>
<proteinExistence type="predicted"/>
<organism evidence="1 2">
    <name type="scientific">Ophiocordyceps polyrhachis-furcata BCC 54312</name>
    <dbReference type="NCBI Taxonomy" id="1330021"/>
    <lineage>
        <taxon>Eukaryota</taxon>
        <taxon>Fungi</taxon>
        <taxon>Dikarya</taxon>
        <taxon>Ascomycota</taxon>
        <taxon>Pezizomycotina</taxon>
        <taxon>Sordariomycetes</taxon>
        <taxon>Hypocreomycetidae</taxon>
        <taxon>Hypocreales</taxon>
        <taxon>Ophiocordycipitaceae</taxon>
        <taxon>Ophiocordyceps</taxon>
    </lineage>
</organism>
<dbReference type="AlphaFoldDB" id="A0A367L933"/>
<evidence type="ECO:0000313" key="2">
    <source>
        <dbReference type="Proteomes" id="UP000253664"/>
    </source>
</evidence>
<dbReference type="EMBL" id="LKCN02000011">
    <property type="protein sequence ID" value="RCI10935.1"/>
    <property type="molecule type" value="Genomic_DNA"/>
</dbReference>
<protein>
    <submittedName>
        <fullName evidence="1">Uncharacterized protein</fullName>
    </submittedName>
</protein>
<dbReference type="Proteomes" id="UP000253664">
    <property type="component" value="Unassembled WGS sequence"/>
</dbReference>
<gene>
    <name evidence="1" type="ORF">L249_5162</name>
</gene>
<accession>A0A367L933</accession>
<keyword evidence="2" id="KW-1185">Reference proteome</keyword>
<evidence type="ECO:0000313" key="1">
    <source>
        <dbReference type="EMBL" id="RCI10935.1"/>
    </source>
</evidence>
<name>A0A367L933_9HYPO</name>
<comment type="caution">
    <text evidence="1">The sequence shown here is derived from an EMBL/GenBank/DDBJ whole genome shotgun (WGS) entry which is preliminary data.</text>
</comment>
<sequence length="65" mass="7333">QRLQRGRVRTYRGYSGRVIAVIAGVIGLPPNYRSSKYVRVLQVGTLKYLEKPLRDSSSSSLLPRV</sequence>